<reference evidence="1 2" key="1">
    <citation type="submission" date="2015-11" db="EMBL/GenBank/DDBJ databases">
        <authorList>
            <consortium name="Pathogen Informatics"/>
        </authorList>
    </citation>
    <scope>NUCLEOTIDE SEQUENCE [LARGE SCALE GENOMIC DNA]</scope>
    <source>
        <strain evidence="1 2">006A-0059</strain>
    </source>
</reference>
<dbReference type="RefSeq" id="WP_059435488.1">
    <property type="nucleotide sequence ID" value="NZ_FAVB01000007.1"/>
</dbReference>
<sequence>MIKYSKDECKRANDIKYQISKIGNHKFYDFVVGRYGQKRDWVRKNFSKSLLLKKTKFRDFLIEAGIEFLNDKQNYDIMHPTIVLVYNHEQDYSSFLSAKESIENQGMFPICPQLATKLPNSELYNFFLDKFINEHKILIVVGEVAEYKAKYGDGVIVFGYRKGIYHEILRLKG</sequence>
<protein>
    <submittedName>
        <fullName evidence="1">Uncharacterized protein</fullName>
    </submittedName>
</protein>
<accession>A0A0S4SUF9</accession>
<keyword evidence="2" id="KW-1185">Reference proteome</keyword>
<proteinExistence type="predicted"/>
<comment type="caution">
    <text evidence="1">The sequence shown here is derived from an EMBL/GenBank/DDBJ whole genome shotgun (WGS) entry which is preliminary data.</text>
</comment>
<dbReference type="Proteomes" id="UP000052237">
    <property type="component" value="Unassembled WGS sequence"/>
</dbReference>
<evidence type="ECO:0000313" key="1">
    <source>
        <dbReference type="EMBL" id="CUU89894.1"/>
    </source>
</evidence>
<dbReference type="EMBL" id="FAVB01000007">
    <property type="protein sequence ID" value="CUU89894.1"/>
    <property type="molecule type" value="Genomic_DNA"/>
</dbReference>
<name>A0A0S4SUF9_CAMHY</name>
<gene>
    <name evidence="1" type="ORF">ERS686654_02041</name>
</gene>
<dbReference type="AlphaFoldDB" id="A0A0S4SUF9"/>
<organism evidence="1 2">
    <name type="scientific">Campylobacter hyointestinalis subsp. hyointestinalis</name>
    <dbReference type="NCBI Taxonomy" id="91352"/>
    <lineage>
        <taxon>Bacteria</taxon>
        <taxon>Pseudomonadati</taxon>
        <taxon>Campylobacterota</taxon>
        <taxon>Epsilonproteobacteria</taxon>
        <taxon>Campylobacterales</taxon>
        <taxon>Campylobacteraceae</taxon>
        <taxon>Campylobacter</taxon>
    </lineage>
</organism>
<evidence type="ECO:0000313" key="2">
    <source>
        <dbReference type="Proteomes" id="UP000052237"/>
    </source>
</evidence>